<dbReference type="AlphaFoldDB" id="A0AAQ3JU64"/>
<reference evidence="2 3" key="1">
    <citation type="submission" date="2023-10" db="EMBL/GenBank/DDBJ databases">
        <title>Chromosome-scale genome assembly provides insights into flower coloration mechanisms of Canna indica.</title>
        <authorList>
            <person name="Li C."/>
        </authorList>
    </citation>
    <scope>NUCLEOTIDE SEQUENCE [LARGE SCALE GENOMIC DNA]</scope>
    <source>
        <tissue evidence="2">Flower</tissue>
    </source>
</reference>
<accession>A0AAQ3JU64</accession>
<evidence type="ECO:0000313" key="2">
    <source>
        <dbReference type="EMBL" id="WOK96132.1"/>
    </source>
</evidence>
<organism evidence="2 3">
    <name type="scientific">Canna indica</name>
    <name type="common">Indian-shot</name>
    <dbReference type="NCBI Taxonomy" id="4628"/>
    <lineage>
        <taxon>Eukaryota</taxon>
        <taxon>Viridiplantae</taxon>
        <taxon>Streptophyta</taxon>
        <taxon>Embryophyta</taxon>
        <taxon>Tracheophyta</taxon>
        <taxon>Spermatophyta</taxon>
        <taxon>Magnoliopsida</taxon>
        <taxon>Liliopsida</taxon>
        <taxon>Zingiberales</taxon>
        <taxon>Cannaceae</taxon>
        <taxon>Canna</taxon>
    </lineage>
</organism>
<dbReference type="Proteomes" id="UP001327560">
    <property type="component" value="Chromosome 2"/>
</dbReference>
<evidence type="ECO:0000256" key="1">
    <source>
        <dbReference type="SAM" id="MobiDB-lite"/>
    </source>
</evidence>
<gene>
    <name evidence="2" type="ORF">Cni_G04839</name>
</gene>
<proteinExistence type="predicted"/>
<feature type="compositionally biased region" description="Basic and acidic residues" evidence="1">
    <location>
        <begin position="17"/>
        <end position="29"/>
    </location>
</feature>
<evidence type="ECO:0000313" key="3">
    <source>
        <dbReference type="Proteomes" id="UP001327560"/>
    </source>
</evidence>
<sequence length="70" mass="8127">MAKDESFINKKSFRSSIVKEKSHPVDRWSQKNALQRNKHESSPQSFFINRAEPHEASPRLQPPLREVTAP</sequence>
<dbReference type="EMBL" id="CP136891">
    <property type="protein sequence ID" value="WOK96132.1"/>
    <property type="molecule type" value="Genomic_DNA"/>
</dbReference>
<protein>
    <submittedName>
        <fullName evidence="2">Uncharacterized protein</fullName>
    </submittedName>
</protein>
<keyword evidence="3" id="KW-1185">Reference proteome</keyword>
<feature type="region of interest" description="Disordered" evidence="1">
    <location>
        <begin position="1"/>
        <end position="70"/>
    </location>
</feature>
<name>A0AAQ3JU64_9LILI</name>